<evidence type="ECO:0000313" key="5">
    <source>
        <dbReference type="Proteomes" id="UP000283090"/>
    </source>
</evidence>
<feature type="compositionally biased region" description="Polar residues" evidence="1">
    <location>
        <begin position="128"/>
        <end position="138"/>
    </location>
</feature>
<gene>
    <name evidence="4" type="ORF">DFL_001892</name>
</gene>
<feature type="compositionally biased region" description="Polar residues" evidence="1">
    <location>
        <begin position="206"/>
        <end position="217"/>
    </location>
</feature>
<dbReference type="Proteomes" id="UP000283090">
    <property type="component" value="Unassembled WGS sequence"/>
</dbReference>
<keyword evidence="5" id="KW-1185">Reference proteome</keyword>
<feature type="compositionally biased region" description="Acidic residues" evidence="1">
    <location>
        <begin position="241"/>
        <end position="250"/>
    </location>
</feature>
<dbReference type="GeneID" id="93584203"/>
<feature type="compositionally biased region" description="Low complexity" evidence="1">
    <location>
        <begin position="336"/>
        <end position="353"/>
    </location>
</feature>
<keyword evidence="2" id="KW-1133">Transmembrane helix</keyword>
<dbReference type="EMBL" id="SAEB01000003">
    <property type="protein sequence ID" value="RVD87675.1"/>
    <property type="molecule type" value="Genomic_DNA"/>
</dbReference>
<dbReference type="RefSeq" id="XP_067493219.1">
    <property type="nucleotide sequence ID" value="XM_067630589.1"/>
</dbReference>
<dbReference type="AlphaFoldDB" id="A0A437A8Y6"/>
<comment type="caution">
    <text evidence="4">The sequence shown here is derived from an EMBL/GenBank/DDBJ whole genome shotgun (WGS) entry which is preliminary data.</text>
</comment>
<feature type="compositionally biased region" description="Low complexity" evidence="1">
    <location>
        <begin position="141"/>
        <end position="152"/>
    </location>
</feature>
<dbReference type="OrthoDB" id="2426396at2759"/>
<evidence type="ECO:0000256" key="3">
    <source>
        <dbReference type="SAM" id="SignalP"/>
    </source>
</evidence>
<keyword evidence="2" id="KW-0472">Membrane</keyword>
<keyword evidence="2" id="KW-0812">Transmembrane</keyword>
<feature type="region of interest" description="Disordered" evidence="1">
    <location>
        <begin position="283"/>
        <end position="417"/>
    </location>
</feature>
<accession>A0A437A8Y6</accession>
<keyword evidence="3" id="KW-0732">Signal</keyword>
<feature type="chain" id="PRO_5019314297" description="Mid2 domain-containing protein" evidence="3">
    <location>
        <begin position="22"/>
        <end position="417"/>
    </location>
</feature>
<reference evidence="4 5" key="1">
    <citation type="submission" date="2019-01" db="EMBL/GenBank/DDBJ databases">
        <title>Intercellular communication is required for trap formation in the nematode-trapping fungus Duddingtonia flagrans.</title>
        <authorList>
            <person name="Youssar L."/>
            <person name="Wernet V."/>
            <person name="Hensel N."/>
            <person name="Hildebrandt H.-G."/>
            <person name="Fischer R."/>
        </authorList>
    </citation>
    <scope>NUCLEOTIDE SEQUENCE [LARGE SCALE GENOMIC DNA]</scope>
    <source>
        <strain evidence="4 5">CBS H-5679</strain>
    </source>
</reference>
<feature type="region of interest" description="Disordered" evidence="1">
    <location>
        <begin position="202"/>
        <end position="250"/>
    </location>
</feature>
<feature type="transmembrane region" description="Helical" evidence="2">
    <location>
        <begin position="255"/>
        <end position="279"/>
    </location>
</feature>
<evidence type="ECO:0000313" key="4">
    <source>
        <dbReference type="EMBL" id="RVD87675.1"/>
    </source>
</evidence>
<feature type="region of interest" description="Disordered" evidence="1">
    <location>
        <begin position="110"/>
        <end position="152"/>
    </location>
</feature>
<evidence type="ECO:0000256" key="2">
    <source>
        <dbReference type="SAM" id="Phobius"/>
    </source>
</evidence>
<feature type="compositionally biased region" description="Low complexity" evidence="1">
    <location>
        <begin position="312"/>
        <end position="322"/>
    </location>
</feature>
<feature type="signal peptide" evidence="3">
    <location>
        <begin position="1"/>
        <end position="21"/>
    </location>
</feature>
<sequence>MISLRLWLVSLLLALPLYTYSLNHKPNRPVEDVFDKRDLEEVKQDIEKRQQIATDPGVLASVSSVLLSVSEVIRSFTENPESFTAGIDEIEASLSSVILSVSSDLFPILTGDTPTPTPTSDDQASTTEPPFSTGTPGQVITDGTRTGTVGDDGTTRFCSASSYLCPASVEYGCCRDGYACGLLACTPSGILNTPTSRTFGGFTATGGDSTPTSSDATFSFDPATSKGGPSTTGSANNNNNDGDDDGDDEGLSGGAIGGIVGGVVGGIALIAAGIVWFCLSKRKSKKTPAPPDGPKTGPTEAYTGGPIPPQPQMAQYAQQPDPRYQSPPPQHQAPTGYYQPQGQPQGGYPPYGQNVSELGGAAMPYGHKGVEQPQGIQEAPANTISSPQSPPPHQENQAVGGYDGYKGPSGPVYELGN</sequence>
<proteinExistence type="predicted"/>
<protein>
    <recommendedName>
        <fullName evidence="6">Mid2 domain-containing protein</fullName>
    </recommendedName>
</protein>
<feature type="compositionally biased region" description="Low complexity" evidence="1">
    <location>
        <begin position="110"/>
        <end position="127"/>
    </location>
</feature>
<dbReference type="VEuPathDB" id="FungiDB:DFL_001892"/>
<name>A0A437A8Y6_ARTFL</name>
<dbReference type="STRING" id="97331.A0A437A8Y6"/>
<organism evidence="4 5">
    <name type="scientific">Arthrobotrys flagrans</name>
    <name type="common">Nematode-trapping fungus</name>
    <name type="synonym">Trichothecium flagrans</name>
    <dbReference type="NCBI Taxonomy" id="97331"/>
    <lineage>
        <taxon>Eukaryota</taxon>
        <taxon>Fungi</taxon>
        <taxon>Dikarya</taxon>
        <taxon>Ascomycota</taxon>
        <taxon>Pezizomycotina</taxon>
        <taxon>Orbiliomycetes</taxon>
        <taxon>Orbiliales</taxon>
        <taxon>Orbiliaceae</taxon>
        <taxon>Arthrobotrys</taxon>
    </lineage>
</organism>
<evidence type="ECO:0000256" key="1">
    <source>
        <dbReference type="SAM" id="MobiDB-lite"/>
    </source>
</evidence>
<evidence type="ECO:0008006" key="6">
    <source>
        <dbReference type="Google" id="ProtNLM"/>
    </source>
</evidence>